<dbReference type="AlphaFoldDB" id="A0AAV9H986"/>
<comment type="caution">
    <text evidence="2">The sequence shown here is derived from an EMBL/GenBank/DDBJ whole genome shotgun (WGS) entry which is preliminary data.</text>
</comment>
<evidence type="ECO:0008006" key="4">
    <source>
        <dbReference type="Google" id="ProtNLM"/>
    </source>
</evidence>
<feature type="signal peptide" evidence="1">
    <location>
        <begin position="1"/>
        <end position="18"/>
    </location>
</feature>
<feature type="chain" id="PRO_5043597422" description="Secreted protein" evidence="1">
    <location>
        <begin position="19"/>
        <end position="106"/>
    </location>
</feature>
<protein>
    <recommendedName>
        <fullName evidence="4">Secreted protein</fullName>
    </recommendedName>
</protein>
<dbReference type="Proteomes" id="UP001321749">
    <property type="component" value="Unassembled WGS sequence"/>
</dbReference>
<dbReference type="EMBL" id="MU865121">
    <property type="protein sequence ID" value="KAK4457346.1"/>
    <property type="molecule type" value="Genomic_DNA"/>
</dbReference>
<proteinExistence type="predicted"/>
<accession>A0AAV9H986</accession>
<evidence type="ECO:0000313" key="2">
    <source>
        <dbReference type="EMBL" id="KAK4457346.1"/>
    </source>
</evidence>
<sequence length="106" mass="12649">MGFLFFSFFFRIISLVHTRDYGNVFPSLVFRYSFFYISIYTSPETKRRNGNISDLERIHKKAEGEKKSNSYFQYTTTLILEILPFGSTVLCPKYRFIDMFLPHCQK</sequence>
<keyword evidence="1" id="KW-0732">Signal</keyword>
<keyword evidence="3" id="KW-1185">Reference proteome</keyword>
<evidence type="ECO:0000313" key="3">
    <source>
        <dbReference type="Proteomes" id="UP001321749"/>
    </source>
</evidence>
<organism evidence="2 3">
    <name type="scientific">Cladorrhinum samala</name>
    <dbReference type="NCBI Taxonomy" id="585594"/>
    <lineage>
        <taxon>Eukaryota</taxon>
        <taxon>Fungi</taxon>
        <taxon>Dikarya</taxon>
        <taxon>Ascomycota</taxon>
        <taxon>Pezizomycotina</taxon>
        <taxon>Sordariomycetes</taxon>
        <taxon>Sordariomycetidae</taxon>
        <taxon>Sordariales</taxon>
        <taxon>Podosporaceae</taxon>
        <taxon>Cladorrhinum</taxon>
    </lineage>
</organism>
<gene>
    <name evidence="2" type="ORF">QBC42DRAFT_40481</name>
</gene>
<evidence type="ECO:0000256" key="1">
    <source>
        <dbReference type="SAM" id="SignalP"/>
    </source>
</evidence>
<name>A0AAV9H986_9PEZI</name>
<reference evidence="2" key="1">
    <citation type="journal article" date="2023" name="Mol. Phylogenet. Evol.">
        <title>Genome-scale phylogeny and comparative genomics of the fungal order Sordariales.</title>
        <authorList>
            <person name="Hensen N."/>
            <person name="Bonometti L."/>
            <person name="Westerberg I."/>
            <person name="Brannstrom I.O."/>
            <person name="Guillou S."/>
            <person name="Cros-Aarteil S."/>
            <person name="Calhoun S."/>
            <person name="Haridas S."/>
            <person name="Kuo A."/>
            <person name="Mondo S."/>
            <person name="Pangilinan J."/>
            <person name="Riley R."/>
            <person name="LaButti K."/>
            <person name="Andreopoulos B."/>
            <person name="Lipzen A."/>
            <person name="Chen C."/>
            <person name="Yan M."/>
            <person name="Daum C."/>
            <person name="Ng V."/>
            <person name="Clum A."/>
            <person name="Steindorff A."/>
            <person name="Ohm R.A."/>
            <person name="Martin F."/>
            <person name="Silar P."/>
            <person name="Natvig D.O."/>
            <person name="Lalanne C."/>
            <person name="Gautier V."/>
            <person name="Ament-Velasquez S.L."/>
            <person name="Kruys A."/>
            <person name="Hutchinson M.I."/>
            <person name="Powell A.J."/>
            <person name="Barry K."/>
            <person name="Miller A.N."/>
            <person name="Grigoriev I.V."/>
            <person name="Debuchy R."/>
            <person name="Gladieux P."/>
            <person name="Hiltunen Thoren M."/>
            <person name="Johannesson H."/>
        </authorList>
    </citation>
    <scope>NUCLEOTIDE SEQUENCE</scope>
    <source>
        <strain evidence="2">PSN324</strain>
    </source>
</reference>
<reference evidence="2" key="2">
    <citation type="submission" date="2023-06" db="EMBL/GenBank/DDBJ databases">
        <authorList>
            <consortium name="Lawrence Berkeley National Laboratory"/>
            <person name="Mondo S.J."/>
            <person name="Hensen N."/>
            <person name="Bonometti L."/>
            <person name="Westerberg I."/>
            <person name="Brannstrom I.O."/>
            <person name="Guillou S."/>
            <person name="Cros-Aarteil S."/>
            <person name="Calhoun S."/>
            <person name="Haridas S."/>
            <person name="Kuo A."/>
            <person name="Pangilinan J."/>
            <person name="Riley R."/>
            <person name="Labutti K."/>
            <person name="Andreopoulos B."/>
            <person name="Lipzen A."/>
            <person name="Chen C."/>
            <person name="Yanf M."/>
            <person name="Daum C."/>
            <person name="Ng V."/>
            <person name="Clum A."/>
            <person name="Steindorff A."/>
            <person name="Ohm R."/>
            <person name="Martin F."/>
            <person name="Silar P."/>
            <person name="Natvig D."/>
            <person name="Lalanne C."/>
            <person name="Gautier V."/>
            <person name="Ament-Velasquez S.L."/>
            <person name="Kruys A."/>
            <person name="Hutchinson M.I."/>
            <person name="Powell A.J."/>
            <person name="Barry K."/>
            <person name="Miller A.N."/>
            <person name="Grigoriev I.V."/>
            <person name="Debuchy R."/>
            <person name="Gladieux P."/>
            <person name="Thoren M.H."/>
            <person name="Johannesson H."/>
        </authorList>
    </citation>
    <scope>NUCLEOTIDE SEQUENCE</scope>
    <source>
        <strain evidence="2">PSN324</strain>
    </source>
</reference>